<protein>
    <recommendedName>
        <fullName evidence="3">COMM domain-containing protein</fullName>
    </recommendedName>
</protein>
<evidence type="ECO:0000313" key="1">
    <source>
        <dbReference type="EMBL" id="CAG9790866.1"/>
    </source>
</evidence>
<evidence type="ECO:0000313" key="2">
    <source>
        <dbReference type="Proteomes" id="UP001153714"/>
    </source>
</evidence>
<sequence length="194" mass="22976">MNYYWIKNSQSLTKGILVINQLEEAKFEQFLCRIVTKLKIQDTEFFTEEERRKLEKIFKINDENLLLAIKTILYLFKKMLKFIFMPANLKLDLKDLGLHSEKAEIFVKVWSSETRTVLNELGTTTINDSMDSLSFPWKLNAELSSEYHKKCKVPKTYITFASEKEELELELNHPEIYSVFLQFEAIQNELDNLM</sequence>
<keyword evidence="2" id="KW-1185">Reference proteome</keyword>
<dbReference type="EMBL" id="OU893334">
    <property type="protein sequence ID" value="CAG9790866.1"/>
    <property type="molecule type" value="Genomic_DNA"/>
</dbReference>
<dbReference type="InterPro" id="IPR037361">
    <property type="entry name" value="COMMD10"/>
</dbReference>
<accession>A0A9N9R7E4</accession>
<dbReference type="OrthoDB" id="77522at2759"/>
<organism evidence="1 2">
    <name type="scientific">Diatraea saccharalis</name>
    <name type="common">sugarcane borer</name>
    <dbReference type="NCBI Taxonomy" id="40085"/>
    <lineage>
        <taxon>Eukaryota</taxon>
        <taxon>Metazoa</taxon>
        <taxon>Ecdysozoa</taxon>
        <taxon>Arthropoda</taxon>
        <taxon>Hexapoda</taxon>
        <taxon>Insecta</taxon>
        <taxon>Pterygota</taxon>
        <taxon>Neoptera</taxon>
        <taxon>Endopterygota</taxon>
        <taxon>Lepidoptera</taxon>
        <taxon>Glossata</taxon>
        <taxon>Ditrysia</taxon>
        <taxon>Pyraloidea</taxon>
        <taxon>Crambidae</taxon>
        <taxon>Crambinae</taxon>
        <taxon>Diatraea</taxon>
    </lineage>
</organism>
<dbReference type="PANTHER" id="PTHR12333:SF0">
    <property type="entry name" value="COMM DOMAIN-CONTAINING PROTEIN 10"/>
    <property type="match status" value="1"/>
</dbReference>
<reference evidence="1" key="1">
    <citation type="submission" date="2021-12" db="EMBL/GenBank/DDBJ databases">
        <authorList>
            <person name="King R."/>
        </authorList>
    </citation>
    <scope>NUCLEOTIDE SEQUENCE</scope>
</reference>
<dbReference type="Pfam" id="PF21672">
    <property type="entry name" value="COMM_HN"/>
    <property type="match status" value="1"/>
</dbReference>
<dbReference type="Proteomes" id="UP001153714">
    <property type="component" value="Chromosome 3"/>
</dbReference>
<name>A0A9N9R7E4_9NEOP</name>
<reference evidence="1" key="2">
    <citation type="submission" date="2022-10" db="EMBL/GenBank/DDBJ databases">
        <authorList>
            <consortium name="ENA_rothamsted_submissions"/>
            <consortium name="culmorum"/>
            <person name="King R."/>
        </authorList>
    </citation>
    <scope>NUCLEOTIDE SEQUENCE</scope>
</reference>
<gene>
    <name evidence="1" type="ORF">DIATSA_LOCUS8515</name>
</gene>
<dbReference type="PANTHER" id="PTHR12333">
    <property type="entry name" value="COMM DOMAIN CONTAINING PROTEIN 10"/>
    <property type="match status" value="1"/>
</dbReference>
<proteinExistence type="predicted"/>
<dbReference type="AlphaFoldDB" id="A0A9N9R7E4"/>
<evidence type="ECO:0008006" key="3">
    <source>
        <dbReference type="Google" id="ProtNLM"/>
    </source>
</evidence>